<feature type="compositionally biased region" description="Low complexity" evidence="5">
    <location>
        <begin position="1099"/>
        <end position="1109"/>
    </location>
</feature>
<dbReference type="Pfam" id="PF00595">
    <property type="entry name" value="PDZ"/>
    <property type="match status" value="1"/>
</dbReference>
<evidence type="ECO:0000256" key="4">
    <source>
        <dbReference type="PROSITE-ProRule" id="PRU00125"/>
    </source>
</evidence>
<feature type="compositionally biased region" description="Basic and acidic residues" evidence="5">
    <location>
        <begin position="583"/>
        <end position="592"/>
    </location>
</feature>
<gene>
    <name evidence="8" type="ORF">D915_007822</name>
</gene>
<dbReference type="CDD" id="cd08368">
    <property type="entry name" value="LIM"/>
    <property type="match status" value="1"/>
</dbReference>
<dbReference type="PROSITE" id="PS50106">
    <property type="entry name" value="PDZ"/>
    <property type="match status" value="1"/>
</dbReference>
<evidence type="ECO:0000256" key="3">
    <source>
        <dbReference type="ARBA" id="ARBA00023038"/>
    </source>
</evidence>
<reference evidence="8" key="1">
    <citation type="submission" date="2019-03" db="EMBL/GenBank/DDBJ databases">
        <title>Improved annotation for the trematode Fasciola hepatica.</title>
        <authorList>
            <person name="Choi Y.-J."/>
            <person name="Martin J."/>
            <person name="Mitreva M."/>
        </authorList>
    </citation>
    <scope>NUCLEOTIDE SEQUENCE [LARGE SCALE GENOMIC DNA]</scope>
</reference>
<accession>A0A4E0RKY7</accession>
<feature type="region of interest" description="Disordered" evidence="5">
    <location>
        <begin position="719"/>
        <end position="746"/>
    </location>
</feature>
<feature type="compositionally biased region" description="Pro residues" evidence="5">
    <location>
        <begin position="729"/>
        <end position="741"/>
    </location>
</feature>
<feature type="domain" description="LIM zinc-binding" evidence="6">
    <location>
        <begin position="1000"/>
        <end position="1066"/>
    </location>
</feature>
<comment type="caution">
    <text evidence="8">The sequence shown here is derived from an EMBL/GenBank/DDBJ whole genome shotgun (WGS) entry which is preliminary data.</text>
</comment>
<feature type="compositionally biased region" description="Polar residues" evidence="5">
    <location>
        <begin position="143"/>
        <end position="162"/>
    </location>
</feature>
<dbReference type="InterPro" id="IPR001478">
    <property type="entry name" value="PDZ"/>
</dbReference>
<feature type="compositionally biased region" description="Polar residues" evidence="5">
    <location>
        <begin position="567"/>
        <end position="582"/>
    </location>
</feature>
<evidence type="ECO:0000313" key="9">
    <source>
        <dbReference type="Proteomes" id="UP000230066"/>
    </source>
</evidence>
<proteinExistence type="predicted"/>
<feature type="compositionally biased region" description="Polar residues" evidence="5">
    <location>
        <begin position="299"/>
        <end position="311"/>
    </location>
</feature>
<dbReference type="EMBL" id="JXXN02003487">
    <property type="protein sequence ID" value="THD21497.1"/>
    <property type="molecule type" value="Genomic_DNA"/>
</dbReference>
<dbReference type="InterPro" id="IPR001781">
    <property type="entry name" value="Znf_LIM"/>
</dbReference>
<evidence type="ECO:0000256" key="1">
    <source>
        <dbReference type="ARBA" id="ARBA00022723"/>
    </source>
</evidence>
<organism evidence="8 9">
    <name type="scientific">Fasciola hepatica</name>
    <name type="common">Liver fluke</name>
    <dbReference type="NCBI Taxonomy" id="6192"/>
    <lineage>
        <taxon>Eukaryota</taxon>
        <taxon>Metazoa</taxon>
        <taxon>Spiralia</taxon>
        <taxon>Lophotrochozoa</taxon>
        <taxon>Platyhelminthes</taxon>
        <taxon>Trematoda</taxon>
        <taxon>Digenea</taxon>
        <taxon>Plagiorchiida</taxon>
        <taxon>Echinostomata</taxon>
        <taxon>Echinostomatoidea</taxon>
        <taxon>Fasciolidae</taxon>
        <taxon>Fasciola</taxon>
    </lineage>
</organism>
<protein>
    <recommendedName>
        <fullName evidence="10">LIM domain protein</fullName>
    </recommendedName>
</protein>
<dbReference type="Pfam" id="PF00412">
    <property type="entry name" value="LIM"/>
    <property type="match status" value="1"/>
</dbReference>
<evidence type="ECO:0000313" key="8">
    <source>
        <dbReference type="EMBL" id="THD21497.1"/>
    </source>
</evidence>
<evidence type="ECO:0000259" key="7">
    <source>
        <dbReference type="PROSITE" id="PS50106"/>
    </source>
</evidence>
<feature type="region of interest" description="Disordered" evidence="5">
    <location>
        <begin position="964"/>
        <end position="987"/>
    </location>
</feature>
<evidence type="ECO:0000256" key="5">
    <source>
        <dbReference type="SAM" id="MobiDB-lite"/>
    </source>
</evidence>
<feature type="region of interest" description="Disordered" evidence="5">
    <location>
        <begin position="143"/>
        <end position="164"/>
    </location>
</feature>
<feature type="compositionally biased region" description="Pro residues" evidence="5">
    <location>
        <begin position="970"/>
        <end position="987"/>
    </location>
</feature>
<dbReference type="SMART" id="SM00132">
    <property type="entry name" value="LIM"/>
    <property type="match status" value="1"/>
</dbReference>
<sequence>MLPDLSAANAFIFEDNLTLFLSSCEDKFGVLRSRLFSVSDFEDIFEQDESPVTEIQGIKHTEKIVIALFWLAKAIEQKPDCQNVPRLDYSAFTGLLPKQTIYRTPAISTTDSESVRSKKSLSLERKSSYAGEVALEPHYFVRPQSSSTMGNAQPHSPTSKQVVSMLEKAQTLPSQTNNSALDEDEWQSDLDDWREKRRKASRLQATKMFSLEEQKQEEERKHQAAIRARMQEIKSHRTSVTSSYIPSIDIAQPPPVSSPGMALLTGAAFDLSEISDDSVLSAIAPYGTYNRSKKRDTSIDNNSVPIPNSHSAEVEEFDPKDHNTNGPSSRIHEDVFTSTVDETVQPELSATDACRSCADSPDLSDVSVAQGVHNVVIRLQSKTGATESRWGMTVKAEGPKSNAPFVVDRVKIGSSADVCDVIKGDILVQLNGVDLRKCATNDAFTLHNLEQMMDQLALSGKTTNLTVLRKVSHQDEFSEVESSEPSDGEKSTMNATSGLTEAAATSFSDFDVTVAPSTVIANVETSNISSPNANLLVASESLFVQSVLPVEIPQSDTIMRPIHRSSPIDQSTPSFPNSSQIKEPSREDKDKITQSPKIPLSTSHVTSLVTSLRSPLSTQMVDTAEASASQLNTPSQAEDSTTSKGIVLPNTRHVDITGTEPTYMTLVTTDSQQNDTQADYQIKLPPMFRQDMISTTLHNFEPAMSGDCTSISHPAVDSTCLSNSQSPNSPLPPPPSLPLPTSPSSSANAMQLQNLISLEFHPLGKFVYPDADPSTPAHGHMYEIVSESGQEQEFSPVTNNVGFRASDLPSPPPPQFFSPESEPVITPYASFDQTQIMQANGHLVVPNNVSDRFHSNQIRPVEQDQSLSVIRNAPGQNSVPVLEDLSSHPRLNSYTDSHIPTVVTLSPELSIIPPPAPSSPLLPPLGIHRTRTLPMRVVPADESTELIIDDLEGDKDPLVYKRHEPHPRLYAPPPLPKTCRSDPPPQPPRVPMHRFINQKQKCVACTRELGSGDLMLIESMSLYYHLACFVCSRCGVALSDGLSNTDVRIRCGQLYCNDCYPSRHSKGIQQSGGNSHRIRNTVTRTNASLNFSDRRSRPRSQCSQPRGSSTASGLHMRYNH</sequence>
<feature type="compositionally biased region" description="Acidic residues" evidence="5">
    <location>
        <begin position="477"/>
        <end position="486"/>
    </location>
</feature>
<dbReference type="Proteomes" id="UP000230066">
    <property type="component" value="Unassembled WGS sequence"/>
</dbReference>
<dbReference type="GO" id="GO:0023051">
    <property type="term" value="P:regulation of signaling"/>
    <property type="evidence" value="ECO:0007669"/>
    <property type="project" value="InterPro"/>
</dbReference>
<dbReference type="PROSITE" id="PS50023">
    <property type="entry name" value="LIM_DOMAIN_2"/>
    <property type="match status" value="1"/>
</dbReference>
<feature type="region of interest" description="Disordered" evidence="5">
    <location>
        <begin position="474"/>
        <end position="495"/>
    </location>
</feature>
<keyword evidence="2 4" id="KW-0862">Zinc</keyword>
<dbReference type="PANTHER" id="PTHR46767">
    <property type="entry name" value="LIM DOMAIN ONLY PROTEIN 7"/>
    <property type="match status" value="1"/>
</dbReference>
<feature type="region of interest" description="Disordered" evidence="5">
    <location>
        <begin position="1066"/>
        <end position="1120"/>
    </location>
</feature>
<dbReference type="InterPro" id="IPR029978">
    <property type="entry name" value="LMO-7"/>
</dbReference>
<dbReference type="InterPro" id="IPR036034">
    <property type="entry name" value="PDZ_sf"/>
</dbReference>
<dbReference type="SMART" id="SM00228">
    <property type="entry name" value="PDZ"/>
    <property type="match status" value="1"/>
</dbReference>
<keyword evidence="1 4" id="KW-0479">Metal-binding</keyword>
<dbReference type="PROSITE" id="PS00478">
    <property type="entry name" value="LIM_DOMAIN_1"/>
    <property type="match status" value="1"/>
</dbReference>
<dbReference type="GO" id="GO:0046872">
    <property type="term" value="F:metal ion binding"/>
    <property type="evidence" value="ECO:0007669"/>
    <property type="project" value="UniProtKB-KW"/>
</dbReference>
<dbReference type="AlphaFoldDB" id="A0A4E0RKY7"/>
<feature type="region of interest" description="Disordered" evidence="5">
    <location>
        <begin position="558"/>
        <end position="606"/>
    </location>
</feature>
<keyword evidence="9" id="KW-1185">Reference proteome</keyword>
<dbReference type="Gene3D" id="2.10.110.10">
    <property type="entry name" value="Cysteine Rich Protein"/>
    <property type="match status" value="1"/>
</dbReference>
<dbReference type="GO" id="GO:0030155">
    <property type="term" value="P:regulation of cell adhesion"/>
    <property type="evidence" value="ECO:0007669"/>
    <property type="project" value="InterPro"/>
</dbReference>
<evidence type="ECO:0008006" key="10">
    <source>
        <dbReference type="Google" id="ProtNLM"/>
    </source>
</evidence>
<name>A0A4E0RKY7_FASHE</name>
<dbReference type="PANTHER" id="PTHR46767:SF1">
    <property type="entry name" value="LIM DOMAIN ONLY PROTEIN 7"/>
    <property type="match status" value="1"/>
</dbReference>
<dbReference type="Gene3D" id="2.30.42.10">
    <property type="match status" value="1"/>
</dbReference>
<feature type="compositionally biased region" description="Polar residues" evidence="5">
    <location>
        <begin position="1067"/>
        <end position="1091"/>
    </location>
</feature>
<evidence type="ECO:0000259" key="6">
    <source>
        <dbReference type="PROSITE" id="PS50023"/>
    </source>
</evidence>
<dbReference type="SUPFAM" id="SSF50156">
    <property type="entry name" value="PDZ domain-like"/>
    <property type="match status" value="1"/>
</dbReference>
<evidence type="ECO:0000256" key="2">
    <source>
        <dbReference type="ARBA" id="ARBA00022833"/>
    </source>
</evidence>
<feature type="region of interest" description="Disordered" evidence="5">
    <location>
        <begin position="291"/>
        <end position="329"/>
    </location>
</feature>
<keyword evidence="3 4" id="KW-0440">LIM domain</keyword>
<feature type="domain" description="PDZ" evidence="7">
    <location>
        <begin position="376"/>
        <end position="471"/>
    </location>
</feature>